<protein>
    <submittedName>
        <fullName evidence="1">Uncharacterized protein</fullName>
    </submittedName>
</protein>
<accession>A0A2U3Q775</accession>
<name>A0A2U3Q775_9BRAD</name>
<sequence length="95" mass="10325">MTTSCRSGCRGVSKSSAPSSLQIEMACNLLHFSVTHSWHGYFCSARAIAVNPARAAPLRASGVDRDSGAKQVAFHAKNAQERVSVRAPWSWRGHR</sequence>
<gene>
    <name evidence="1" type="ORF">BRAD3257_6358</name>
</gene>
<evidence type="ECO:0000313" key="1">
    <source>
        <dbReference type="EMBL" id="SPP97254.1"/>
    </source>
</evidence>
<proteinExistence type="predicted"/>
<reference evidence="1 2" key="1">
    <citation type="submission" date="2018-03" db="EMBL/GenBank/DDBJ databases">
        <authorList>
            <person name="Gully D."/>
        </authorList>
    </citation>
    <scope>NUCLEOTIDE SEQUENCE [LARGE SCALE GENOMIC DNA]</scope>
    <source>
        <strain evidence="1">ORS3257</strain>
    </source>
</reference>
<dbReference type="AlphaFoldDB" id="A0A2U3Q775"/>
<dbReference type="EMBL" id="LS398110">
    <property type="protein sequence ID" value="SPP97254.1"/>
    <property type="molecule type" value="Genomic_DNA"/>
</dbReference>
<organism evidence="1 2">
    <name type="scientific">Bradyrhizobium vignae</name>
    <dbReference type="NCBI Taxonomy" id="1549949"/>
    <lineage>
        <taxon>Bacteria</taxon>
        <taxon>Pseudomonadati</taxon>
        <taxon>Pseudomonadota</taxon>
        <taxon>Alphaproteobacteria</taxon>
        <taxon>Hyphomicrobiales</taxon>
        <taxon>Nitrobacteraceae</taxon>
        <taxon>Bradyrhizobium</taxon>
    </lineage>
</organism>
<dbReference type="Proteomes" id="UP000246085">
    <property type="component" value="Chromosome BRAD3257"/>
</dbReference>
<evidence type="ECO:0000313" key="2">
    <source>
        <dbReference type="Proteomes" id="UP000246085"/>
    </source>
</evidence>
<dbReference type="KEGG" id="bvz:BRAD3257_6358"/>